<proteinExistence type="predicted"/>
<evidence type="ECO:0000313" key="1">
    <source>
        <dbReference type="EMBL" id="KAJ6634708.1"/>
    </source>
</evidence>
<name>A0A9Q0RWB8_9DIPT</name>
<reference evidence="1" key="1">
    <citation type="submission" date="2022-07" db="EMBL/GenBank/DDBJ databases">
        <authorList>
            <person name="Trinca V."/>
            <person name="Uliana J.V.C."/>
            <person name="Torres T.T."/>
            <person name="Ward R.J."/>
            <person name="Monesi N."/>
        </authorList>
    </citation>
    <scope>NUCLEOTIDE SEQUENCE</scope>
    <source>
        <strain evidence="1">HSMRA1968</strain>
        <tissue evidence="1">Whole embryos</tissue>
    </source>
</reference>
<dbReference type="OrthoDB" id="2154985at2759"/>
<organism evidence="1 2">
    <name type="scientific">Pseudolycoriella hygida</name>
    <dbReference type="NCBI Taxonomy" id="35572"/>
    <lineage>
        <taxon>Eukaryota</taxon>
        <taxon>Metazoa</taxon>
        <taxon>Ecdysozoa</taxon>
        <taxon>Arthropoda</taxon>
        <taxon>Hexapoda</taxon>
        <taxon>Insecta</taxon>
        <taxon>Pterygota</taxon>
        <taxon>Neoptera</taxon>
        <taxon>Endopterygota</taxon>
        <taxon>Diptera</taxon>
        <taxon>Nematocera</taxon>
        <taxon>Sciaroidea</taxon>
        <taxon>Sciaridae</taxon>
        <taxon>Pseudolycoriella</taxon>
    </lineage>
</organism>
<dbReference type="AlphaFoldDB" id="A0A9Q0RWB8"/>
<protein>
    <submittedName>
        <fullName evidence="1">Tetratricopeptide repeat protein 39C</fullName>
    </submittedName>
</protein>
<comment type="caution">
    <text evidence="1">The sequence shown here is derived from an EMBL/GenBank/DDBJ whole genome shotgun (WGS) entry which is preliminary data.</text>
</comment>
<accession>A0A9Q0RWB8</accession>
<dbReference type="EMBL" id="WJQU01000004">
    <property type="protein sequence ID" value="KAJ6634708.1"/>
    <property type="molecule type" value="Genomic_DNA"/>
</dbReference>
<keyword evidence="2" id="KW-1185">Reference proteome</keyword>
<dbReference type="Pfam" id="PF10300">
    <property type="entry name" value="Iml2-TPR_39"/>
    <property type="match status" value="1"/>
</dbReference>
<dbReference type="GO" id="GO:0060271">
    <property type="term" value="P:cilium assembly"/>
    <property type="evidence" value="ECO:0007669"/>
    <property type="project" value="TreeGrafter"/>
</dbReference>
<gene>
    <name evidence="1" type="primary">Ttc39c</name>
    <name evidence="1" type="ORF">Bhyg_13285</name>
</gene>
<evidence type="ECO:0000313" key="2">
    <source>
        <dbReference type="Proteomes" id="UP001151699"/>
    </source>
</evidence>
<dbReference type="InterPro" id="IPR019412">
    <property type="entry name" value="IML2/TPR_39"/>
</dbReference>
<dbReference type="PANTHER" id="PTHR31859:SF1">
    <property type="entry name" value="TETRATRICOPEPTIDE REPEAT PROTEIN 39C"/>
    <property type="match status" value="1"/>
</dbReference>
<sequence>MNINFDMETDSDDLTEVEYSKKGLELWFNNKPEESEEFFKLRLDSTPIFASYSFVVCMNSIIAYDIERINVAQNLLKELEQKCTLNNGWLSSIRTKWFNSGTPKRSLAKNMEDQIIAADAYMNQAILTFFTQDFSGLMKGSWLLRKAWKIYQSTYSQIYNKYVELFDNEILKPPQPQNYHPVITRTTSQYVCTAKPHFVLKSTSQNDSSNNYVTKTNEALNCDQPNETNIFSAQLDANSTSFSSHSSNTTKSDKNTLRLDLKSQQNGFMSQGPLTCPEKITRSDSIGSFNVPCTYSEVLSVSASNLVFSSLAIRKHVGGPWFPLSCDEKITHTLSCRNIKPDEVKRLMGAIAFGYGIFQLSASLLPNHLLKLINFLGFESNRSVGISSLMYCRLSPDMRSTLASIALLWFYTFGSQMFKNEDGYSESDINAASLILDECKNNFPGSAIFQFFQGRVERMKANTKAAVDSYNYAFQFAAQKELKLLCLQEVAWCKMVQLDFSDSAYRFNELRQICSYSKAFYAYLTAICQGAQANFANLEFFKKEIFQLIRSTSRKDTQIIKFLHHRINVFPNDADDHQNSFYWKYLVYEVLYLWNALGNVSYSQLDQIIADCTASNEIAEEPMIGIKKLILGSALTSQRRFQSAVIACKDCIKERQKRADYEHITVFAHYELAMLLVQCSKDYKDDAKKLLQDALVYKNYDLENRLVVNIQKELKKLN</sequence>
<dbReference type="PANTHER" id="PTHR31859">
    <property type="entry name" value="TETRATRICOPEPTIDE REPEAT PROTEIN 39 FAMILY MEMBER"/>
    <property type="match status" value="1"/>
</dbReference>
<dbReference type="Proteomes" id="UP001151699">
    <property type="component" value="Chromosome C"/>
</dbReference>